<feature type="compositionally biased region" description="Low complexity" evidence="1">
    <location>
        <begin position="37"/>
        <end position="55"/>
    </location>
</feature>
<organism evidence="2 3">
    <name type="scientific">Caerostris extrusa</name>
    <name type="common">Bark spider</name>
    <name type="synonym">Caerostris bankana</name>
    <dbReference type="NCBI Taxonomy" id="172846"/>
    <lineage>
        <taxon>Eukaryota</taxon>
        <taxon>Metazoa</taxon>
        <taxon>Ecdysozoa</taxon>
        <taxon>Arthropoda</taxon>
        <taxon>Chelicerata</taxon>
        <taxon>Arachnida</taxon>
        <taxon>Araneae</taxon>
        <taxon>Araneomorphae</taxon>
        <taxon>Entelegynae</taxon>
        <taxon>Araneoidea</taxon>
        <taxon>Araneidae</taxon>
        <taxon>Caerostris</taxon>
    </lineage>
</organism>
<evidence type="ECO:0000256" key="1">
    <source>
        <dbReference type="SAM" id="MobiDB-lite"/>
    </source>
</evidence>
<proteinExistence type="predicted"/>
<accession>A0AAV4UMF8</accession>
<name>A0AAV4UMF8_CAEEX</name>
<evidence type="ECO:0000313" key="2">
    <source>
        <dbReference type="EMBL" id="GIY58974.1"/>
    </source>
</evidence>
<gene>
    <name evidence="2" type="ORF">CEXT_744341</name>
</gene>
<dbReference type="Proteomes" id="UP001054945">
    <property type="component" value="Unassembled WGS sequence"/>
</dbReference>
<reference evidence="2 3" key="1">
    <citation type="submission" date="2021-06" db="EMBL/GenBank/DDBJ databases">
        <title>Caerostris extrusa draft genome.</title>
        <authorList>
            <person name="Kono N."/>
            <person name="Arakawa K."/>
        </authorList>
    </citation>
    <scope>NUCLEOTIDE SEQUENCE [LARGE SCALE GENOMIC DNA]</scope>
</reference>
<comment type="caution">
    <text evidence="2">The sequence shown here is derived from an EMBL/GenBank/DDBJ whole genome shotgun (WGS) entry which is preliminary data.</text>
</comment>
<sequence>WLQLHRGQMCTSAEEGVGEVQKRKKTEGRGGWKEAGMHAQSTHTHTQHMHSTQHMPHAIYSRIKIQ</sequence>
<dbReference type="AlphaFoldDB" id="A0AAV4UMF8"/>
<feature type="non-terminal residue" evidence="2">
    <location>
        <position position="1"/>
    </location>
</feature>
<protein>
    <submittedName>
        <fullName evidence="2">Uncharacterized protein</fullName>
    </submittedName>
</protein>
<dbReference type="EMBL" id="BPLR01013137">
    <property type="protein sequence ID" value="GIY58974.1"/>
    <property type="molecule type" value="Genomic_DNA"/>
</dbReference>
<keyword evidence="3" id="KW-1185">Reference proteome</keyword>
<evidence type="ECO:0000313" key="3">
    <source>
        <dbReference type="Proteomes" id="UP001054945"/>
    </source>
</evidence>
<feature type="compositionally biased region" description="Basic and acidic residues" evidence="1">
    <location>
        <begin position="27"/>
        <end position="36"/>
    </location>
</feature>
<feature type="region of interest" description="Disordered" evidence="1">
    <location>
        <begin position="1"/>
        <end position="66"/>
    </location>
</feature>